<feature type="chain" id="PRO_5043388715" evidence="2">
    <location>
        <begin position="23"/>
        <end position="243"/>
    </location>
</feature>
<gene>
    <name evidence="3" type="ORF">DN745_16520</name>
</gene>
<feature type="compositionally biased region" description="Polar residues" evidence="1">
    <location>
        <begin position="58"/>
        <end position="73"/>
    </location>
</feature>
<reference evidence="3 4" key="1">
    <citation type="submission" date="2018-06" db="EMBL/GenBank/DDBJ databases">
        <title>Lujinxingia sediminis gen. nov. sp. nov., a new facultative anaerobic member of the class Deltaproteobacteria, and proposal of Lujinxingaceae fam. nov.</title>
        <authorList>
            <person name="Guo L.-Y."/>
            <person name="Li C.-M."/>
            <person name="Wang S."/>
            <person name="Du Z.-J."/>
        </authorList>
    </citation>
    <scope>NUCLEOTIDE SEQUENCE [LARGE SCALE GENOMIC DNA]</scope>
    <source>
        <strain evidence="3 4">FA350</strain>
    </source>
</reference>
<accession>A0A2Z4FQA5</accession>
<evidence type="ECO:0000256" key="1">
    <source>
        <dbReference type="SAM" id="MobiDB-lite"/>
    </source>
</evidence>
<dbReference type="AlphaFoldDB" id="A0A2Z4FQA5"/>
<dbReference type="PROSITE" id="PS51257">
    <property type="entry name" value="PROKAR_LIPOPROTEIN"/>
    <property type="match status" value="1"/>
</dbReference>
<dbReference type="EMBL" id="CP030032">
    <property type="protein sequence ID" value="AWV90836.1"/>
    <property type="molecule type" value="Genomic_DNA"/>
</dbReference>
<feature type="signal peptide" evidence="2">
    <location>
        <begin position="1"/>
        <end position="22"/>
    </location>
</feature>
<organism evidence="3 4">
    <name type="scientific">Bradymonas sediminis</name>
    <dbReference type="NCBI Taxonomy" id="1548548"/>
    <lineage>
        <taxon>Bacteria</taxon>
        <taxon>Deltaproteobacteria</taxon>
        <taxon>Bradymonadales</taxon>
        <taxon>Bradymonadaceae</taxon>
        <taxon>Bradymonas</taxon>
    </lineage>
</organism>
<proteinExistence type="predicted"/>
<evidence type="ECO:0000313" key="4">
    <source>
        <dbReference type="Proteomes" id="UP000249799"/>
    </source>
</evidence>
<evidence type="ECO:0000313" key="3">
    <source>
        <dbReference type="EMBL" id="AWV90836.1"/>
    </source>
</evidence>
<evidence type="ECO:0000256" key="2">
    <source>
        <dbReference type="SAM" id="SignalP"/>
    </source>
</evidence>
<name>A0A2Z4FQA5_9DELT</name>
<keyword evidence="2" id="KW-0732">Signal</keyword>
<feature type="region of interest" description="Disordered" evidence="1">
    <location>
        <begin position="24"/>
        <end position="75"/>
    </location>
</feature>
<dbReference type="Proteomes" id="UP000249799">
    <property type="component" value="Chromosome"/>
</dbReference>
<protein>
    <submittedName>
        <fullName evidence="3">Uncharacterized protein</fullName>
    </submittedName>
</protein>
<keyword evidence="4" id="KW-1185">Reference proteome</keyword>
<sequence>MTSTRSKLLIATCTLLCIAALSGCDPKSSESNADASEPTDISSTDSGSSEKAEAAPQSEDQSGSARPSATSPNGAEVALEPPLEIAGMLQSEDLKALNAGEISSEKLAGKAATPTYNSVRLFPKKGSSYGVGMQVWKFEDDSKAVDFVAHMRPQYLGVEDAPADAPTPGERAFVASRAGIQNYVFAPKDGAHHVFALSCSDDFCKGGWSDLKTLASTVEKRVIGEKVEPKKELKKDAKKAAKK</sequence>
<feature type="compositionally biased region" description="Polar residues" evidence="1">
    <location>
        <begin position="29"/>
        <end position="47"/>
    </location>
</feature>
<dbReference type="KEGG" id="bsed:DN745_16520"/>